<dbReference type="HOGENOM" id="CLU_2110544_0_0_1"/>
<name>A0A0C9U217_SPHS4</name>
<evidence type="ECO:0000256" key="1">
    <source>
        <dbReference type="SAM" id="MobiDB-lite"/>
    </source>
</evidence>
<dbReference type="Proteomes" id="UP000054279">
    <property type="component" value="Unassembled WGS sequence"/>
</dbReference>
<evidence type="ECO:0000313" key="2">
    <source>
        <dbReference type="EMBL" id="KIJ23102.1"/>
    </source>
</evidence>
<organism evidence="2 3">
    <name type="scientific">Sphaerobolus stellatus (strain SS14)</name>
    <dbReference type="NCBI Taxonomy" id="990650"/>
    <lineage>
        <taxon>Eukaryota</taxon>
        <taxon>Fungi</taxon>
        <taxon>Dikarya</taxon>
        <taxon>Basidiomycota</taxon>
        <taxon>Agaricomycotina</taxon>
        <taxon>Agaricomycetes</taxon>
        <taxon>Phallomycetidae</taxon>
        <taxon>Geastrales</taxon>
        <taxon>Sphaerobolaceae</taxon>
        <taxon>Sphaerobolus</taxon>
    </lineage>
</organism>
<proteinExistence type="predicted"/>
<protein>
    <submittedName>
        <fullName evidence="2">Uncharacterized protein</fullName>
    </submittedName>
</protein>
<accession>A0A0C9U217</accession>
<dbReference type="EMBL" id="KN837804">
    <property type="protein sequence ID" value="KIJ23102.1"/>
    <property type="molecule type" value="Genomic_DNA"/>
</dbReference>
<evidence type="ECO:0000313" key="3">
    <source>
        <dbReference type="Proteomes" id="UP000054279"/>
    </source>
</evidence>
<sequence length="115" mass="12471">MPERIMPNLPADPHHPHRAPSVYSSLKQNGAYPPDLYRGAPPPQRQHQPGHLAPGEFARSQSAFGSHPGPPPPPRRKSRLLRVVQRAADAVASSFSAAPRCLHATSLAVPLRSDE</sequence>
<dbReference type="AlphaFoldDB" id="A0A0C9U217"/>
<gene>
    <name evidence="2" type="ORF">M422DRAFT_276392</name>
</gene>
<reference evidence="2 3" key="1">
    <citation type="submission" date="2014-06" db="EMBL/GenBank/DDBJ databases">
        <title>Evolutionary Origins and Diversification of the Mycorrhizal Mutualists.</title>
        <authorList>
            <consortium name="DOE Joint Genome Institute"/>
            <consortium name="Mycorrhizal Genomics Consortium"/>
            <person name="Kohler A."/>
            <person name="Kuo A."/>
            <person name="Nagy L.G."/>
            <person name="Floudas D."/>
            <person name="Copeland A."/>
            <person name="Barry K.W."/>
            <person name="Cichocki N."/>
            <person name="Veneault-Fourrey C."/>
            <person name="LaButti K."/>
            <person name="Lindquist E.A."/>
            <person name="Lipzen A."/>
            <person name="Lundell T."/>
            <person name="Morin E."/>
            <person name="Murat C."/>
            <person name="Riley R."/>
            <person name="Ohm R."/>
            <person name="Sun H."/>
            <person name="Tunlid A."/>
            <person name="Henrissat B."/>
            <person name="Grigoriev I.V."/>
            <person name="Hibbett D.S."/>
            <person name="Martin F."/>
        </authorList>
    </citation>
    <scope>NUCLEOTIDE SEQUENCE [LARGE SCALE GENOMIC DNA]</scope>
    <source>
        <strain evidence="2 3">SS14</strain>
    </source>
</reference>
<keyword evidence="3" id="KW-1185">Reference proteome</keyword>
<feature type="region of interest" description="Disordered" evidence="1">
    <location>
        <begin position="1"/>
        <end position="79"/>
    </location>
</feature>